<dbReference type="AlphaFoldDB" id="A0A8H2M5A5"/>
<evidence type="ECO:0000313" key="2">
    <source>
        <dbReference type="Proteomes" id="UP000377798"/>
    </source>
</evidence>
<comment type="caution">
    <text evidence="1">The sequence shown here is derived from an EMBL/GenBank/DDBJ whole genome shotgun (WGS) entry which is preliminary data.</text>
</comment>
<keyword evidence="2" id="KW-1185">Reference proteome</keyword>
<name>A0A8H2M5A5_9FIRM</name>
<organism evidence="1 2">
    <name type="scientific">Urinicoccus massiliensis</name>
    <dbReference type="NCBI Taxonomy" id="1723382"/>
    <lineage>
        <taxon>Bacteria</taxon>
        <taxon>Bacillati</taxon>
        <taxon>Bacillota</taxon>
        <taxon>Tissierellia</taxon>
        <taxon>Tissierellales</taxon>
        <taxon>Peptoniphilaceae</taxon>
        <taxon>Urinicoccus</taxon>
    </lineage>
</organism>
<dbReference type="RefSeq" id="WP_004812281.1">
    <property type="nucleotide sequence ID" value="NZ_CAACYI010000001.1"/>
</dbReference>
<dbReference type="EMBL" id="CAACYI010000001">
    <property type="protein sequence ID" value="VFB16674.1"/>
    <property type="molecule type" value="Genomic_DNA"/>
</dbReference>
<accession>A0A8H2M5A5</accession>
<protein>
    <submittedName>
        <fullName evidence="1">Uncharacterized protein</fullName>
    </submittedName>
</protein>
<proteinExistence type="predicted"/>
<evidence type="ECO:0000313" key="1">
    <source>
        <dbReference type="EMBL" id="VFB16674.1"/>
    </source>
</evidence>
<sequence>MKIINDSTGTPVLRRAGCVCDSGWKSTRGPWQPFWNCNCSCIKGNTENNNANFKKAKDA</sequence>
<dbReference type="Proteomes" id="UP000377798">
    <property type="component" value="Unassembled WGS sequence"/>
</dbReference>
<reference evidence="1 2" key="1">
    <citation type="submission" date="2019-02" db="EMBL/GenBank/DDBJ databases">
        <authorList>
            <consortium name="Pathogen Informatics"/>
        </authorList>
    </citation>
    <scope>NUCLEOTIDE SEQUENCE [LARGE SCALE GENOMIC DNA]</scope>
    <source>
        <strain evidence="1 2">3012STDY7089603</strain>
    </source>
</reference>
<gene>
    <name evidence="1" type="ORF">NCTC13150_01224</name>
</gene>